<dbReference type="EMBL" id="KV919040">
    <property type="protein sequence ID" value="OSX72760.1"/>
    <property type="molecule type" value="Genomic_DNA"/>
</dbReference>
<evidence type="ECO:0000256" key="8">
    <source>
        <dbReference type="SAM" id="Phobius"/>
    </source>
</evidence>
<feature type="region of interest" description="Disordered" evidence="7">
    <location>
        <begin position="548"/>
        <end position="579"/>
    </location>
</feature>
<feature type="transmembrane region" description="Helical" evidence="8">
    <location>
        <begin position="123"/>
        <end position="143"/>
    </location>
</feature>
<comment type="similarity">
    <text evidence="2">Belongs to the nucleobase:cation symporter-2 (NCS2) (TC 2.A.40) family.</text>
</comment>
<evidence type="ECO:0000256" key="4">
    <source>
        <dbReference type="ARBA" id="ARBA00022692"/>
    </source>
</evidence>
<evidence type="ECO:0000313" key="10">
    <source>
        <dbReference type="Proteomes" id="UP000218209"/>
    </source>
</evidence>
<feature type="transmembrane region" description="Helical" evidence="8">
    <location>
        <begin position="331"/>
        <end position="350"/>
    </location>
</feature>
<dbReference type="NCBIfam" id="TIGR00801">
    <property type="entry name" value="ncs2"/>
    <property type="match status" value="1"/>
</dbReference>
<gene>
    <name evidence="9" type="ORF">BU14_0407s0024</name>
</gene>
<name>A0A1X6NW61_PORUM</name>
<feature type="transmembrane region" description="Helical" evidence="8">
    <location>
        <begin position="418"/>
        <end position="439"/>
    </location>
</feature>
<evidence type="ECO:0000313" key="9">
    <source>
        <dbReference type="EMBL" id="OSX72760.1"/>
    </source>
</evidence>
<reference evidence="9 10" key="1">
    <citation type="submission" date="2017-03" db="EMBL/GenBank/DDBJ databases">
        <title>WGS assembly of Porphyra umbilicalis.</title>
        <authorList>
            <person name="Brawley S.H."/>
            <person name="Blouin N.A."/>
            <person name="Ficko-Blean E."/>
            <person name="Wheeler G.L."/>
            <person name="Lohr M."/>
            <person name="Goodson H.V."/>
            <person name="Jenkins J.W."/>
            <person name="Blaby-Haas C.E."/>
            <person name="Helliwell K.E."/>
            <person name="Chan C."/>
            <person name="Marriage T."/>
            <person name="Bhattacharya D."/>
            <person name="Klein A.S."/>
            <person name="Badis Y."/>
            <person name="Brodie J."/>
            <person name="Cao Y."/>
            <person name="Collen J."/>
            <person name="Dittami S.M."/>
            <person name="Gachon C.M."/>
            <person name="Green B.R."/>
            <person name="Karpowicz S."/>
            <person name="Kim J.W."/>
            <person name="Kudahl U."/>
            <person name="Lin S."/>
            <person name="Michel G."/>
            <person name="Mittag M."/>
            <person name="Olson B.J."/>
            <person name="Pangilinan J."/>
            <person name="Peng Y."/>
            <person name="Qiu H."/>
            <person name="Shu S."/>
            <person name="Singer J.T."/>
            <person name="Smith A.G."/>
            <person name="Sprecher B.N."/>
            <person name="Wagner V."/>
            <person name="Wang W."/>
            <person name="Wang Z.-Y."/>
            <person name="Yan J."/>
            <person name="Yarish C."/>
            <person name="Zoeuner-Riek S."/>
            <person name="Zhuang Y."/>
            <person name="Zou Y."/>
            <person name="Lindquist E.A."/>
            <person name="Grimwood J."/>
            <person name="Barry K."/>
            <person name="Rokhsar D.S."/>
            <person name="Schmutz J."/>
            <person name="Stiller J.W."/>
            <person name="Grossman A.R."/>
            <person name="Prochnik S.E."/>
        </authorList>
    </citation>
    <scope>NUCLEOTIDE SEQUENCE [LARGE SCALE GENOMIC DNA]</scope>
    <source>
        <strain evidence="9">4086291</strain>
    </source>
</reference>
<evidence type="ECO:0000256" key="5">
    <source>
        <dbReference type="ARBA" id="ARBA00022989"/>
    </source>
</evidence>
<feature type="transmembrane region" description="Helical" evidence="8">
    <location>
        <begin position="445"/>
        <end position="465"/>
    </location>
</feature>
<evidence type="ECO:0000256" key="3">
    <source>
        <dbReference type="ARBA" id="ARBA00022448"/>
    </source>
</evidence>
<evidence type="ECO:0000256" key="6">
    <source>
        <dbReference type="ARBA" id="ARBA00023136"/>
    </source>
</evidence>
<feature type="transmembrane region" description="Helical" evidence="8">
    <location>
        <begin position="516"/>
        <end position="538"/>
    </location>
</feature>
<evidence type="ECO:0008006" key="11">
    <source>
        <dbReference type="Google" id="ProtNLM"/>
    </source>
</evidence>
<keyword evidence="5 8" id="KW-1133">Transmembrane helix</keyword>
<feature type="transmembrane region" description="Helical" evidence="8">
    <location>
        <begin position="54"/>
        <end position="81"/>
    </location>
</feature>
<feature type="transmembrane region" description="Helical" evidence="8">
    <location>
        <begin position="205"/>
        <end position="226"/>
    </location>
</feature>
<dbReference type="PROSITE" id="PS01116">
    <property type="entry name" value="XANTH_URACIL_PERMASE"/>
    <property type="match status" value="1"/>
</dbReference>
<evidence type="ECO:0000256" key="1">
    <source>
        <dbReference type="ARBA" id="ARBA00004141"/>
    </source>
</evidence>
<feature type="transmembrane region" description="Helical" evidence="8">
    <location>
        <begin position="93"/>
        <end position="111"/>
    </location>
</feature>
<keyword evidence="3" id="KW-0813">Transport</keyword>
<accession>A0A1X6NW61</accession>
<comment type="subcellular location">
    <subcellularLocation>
        <location evidence="1">Membrane</location>
        <topology evidence="1">Multi-pass membrane protein</topology>
    </subcellularLocation>
</comment>
<dbReference type="InterPro" id="IPR006042">
    <property type="entry name" value="Xan_ur_permease"/>
</dbReference>
<sequence length="579" mass="60447">MEAPSLPARLRRKVTTRHGWLGDYNYKALCLPRVPFLSPGAPAPFFGLNESLPIAVGALVGFQHALAMIGGITALPLILSGAGDNHLNLDNDFRSYMVSTALITSGLLSLMQIKRLSLRWGGLHIGSGLISLSGPSFTFLPIAEAAIRAMRADGTTCPPPLDGGLPAPCPDAFGRYLGTVAVCCLLEVGLSFLPARATRKVFPPLVTGVTVFLIGASLVGTGLKYWGGGSGPCYAYRLAGGGVPIFAECPNTLVSQTSLPWGHANWIGLGFSVFGAILLIEVFGSPFMRSAQIILALLIGFAVAAATGYVGTASITSAPVVTFLWTRTFNLGFYAPSVIPLLIAFVVTTVESVGDITASCDVSRVETSGPVFESRIQGGILADGVNSLIAVLMTGNPTTTFSQNNAVIAITRCANRMAGYWACFWLILAGILGKVGGVFVAIPDAVVGGMTTFLFANVAVSGIRILARLGWTRRDRFIVSAALAVGLGVSLVPNWFEYIFTYEGDSAGLQAVIDAVKITVSTGYCIGAIIAIALNLLLPFEEEDLTTGSAEAAAPPKSIDSDEEVADANRIDGASSGSS</sequence>
<feature type="transmembrane region" description="Helical" evidence="8">
    <location>
        <begin position="173"/>
        <end position="193"/>
    </location>
</feature>
<dbReference type="GO" id="GO:0005886">
    <property type="term" value="C:plasma membrane"/>
    <property type="evidence" value="ECO:0007669"/>
    <property type="project" value="TreeGrafter"/>
</dbReference>
<keyword evidence="6 8" id="KW-0472">Membrane</keyword>
<proteinExistence type="inferred from homology"/>
<feature type="transmembrane region" description="Helical" evidence="8">
    <location>
        <begin position="477"/>
        <end position="496"/>
    </location>
</feature>
<dbReference type="Proteomes" id="UP000218209">
    <property type="component" value="Unassembled WGS sequence"/>
</dbReference>
<dbReference type="AlphaFoldDB" id="A0A1X6NW61"/>
<feature type="transmembrane region" description="Helical" evidence="8">
    <location>
        <begin position="295"/>
        <end position="325"/>
    </location>
</feature>
<feature type="transmembrane region" description="Helical" evidence="8">
    <location>
        <begin position="263"/>
        <end position="283"/>
    </location>
</feature>
<organism evidence="9 10">
    <name type="scientific">Porphyra umbilicalis</name>
    <name type="common">Purple laver</name>
    <name type="synonym">Red alga</name>
    <dbReference type="NCBI Taxonomy" id="2786"/>
    <lineage>
        <taxon>Eukaryota</taxon>
        <taxon>Rhodophyta</taxon>
        <taxon>Bangiophyceae</taxon>
        <taxon>Bangiales</taxon>
        <taxon>Bangiaceae</taxon>
        <taxon>Porphyra</taxon>
    </lineage>
</organism>
<keyword evidence="10" id="KW-1185">Reference proteome</keyword>
<dbReference type="PANTHER" id="PTHR42810:SF2">
    <property type="entry name" value="PURINE PERMEASE C1399.01C-RELATED"/>
    <property type="match status" value="1"/>
</dbReference>
<dbReference type="Pfam" id="PF00860">
    <property type="entry name" value="Xan_ur_permease"/>
    <property type="match status" value="2"/>
</dbReference>
<keyword evidence="4 8" id="KW-0812">Transmembrane</keyword>
<dbReference type="PANTHER" id="PTHR42810">
    <property type="entry name" value="PURINE PERMEASE C1399.01C-RELATED"/>
    <property type="match status" value="1"/>
</dbReference>
<dbReference type="InterPro" id="IPR006043">
    <property type="entry name" value="NCS2"/>
</dbReference>
<protein>
    <recommendedName>
        <fullName evidence="11">Purine permease</fullName>
    </recommendedName>
</protein>
<dbReference type="GO" id="GO:0042907">
    <property type="term" value="F:xanthine transmembrane transporter activity"/>
    <property type="evidence" value="ECO:0007669"/>
    <property type="project" value="TreeGrafter"/>
</dbReference>
<evidence type="ECO:0000256" key="2">
    <source>
        <dbReference type="ARBA" id="ARBA00008821"/>
    </source>
</evidence>
<dbReference type="OrthoDB" id="1641903at2759"/>
<evidence type="ECO:0000256" key="7">
    <source>
        <dbReference type="SAM" id="MobiDB-lite"/>
    </source>
</evidence>